<evidence type="ECO:0000313" key="9">
    <source>
        <dbReference type="EMBL" id="KAH3704712.1"/>
    </source>
</evidence>
<evidence type="ECO:0000256" key="5">
    <source>
        <dbReference type="ARBA" id="ARBA00023157"/>
    </source>
</evidence>
<organism evidence="9 10">
    <name type="scientific">Dreissena polymorpha</name>
    <name type="common">Zebra mussel</name>
    <name type="synonym">Mytilus polymorpha</name>
    <dbReference type="NCBI Taxonomy" id="45954"/>
    <lineage>
        <taxon>Eukaryota</taxon>
        <taxon>Metazoa</taxon>
        <taxon>Spiralia</taxon>
        <taxon>Lophotrochozoa</taxon>
        <taxon>Mollusca</taxon>
        <taxon>Bivalvia</taxon>
        <taxon>Autobranchia</taxon>
        <taxon>Heteroconchia</taxon>
        <taxon>Euheterodonta</taxon>
        <taxon>Imparidentia</taxon>
        <taxon>Neoheterodontei</taxon>
        <taxon>Myida</taxon>
        <taxon>Dreissenoidea</taxon>
        <taxon>Dreissenidae</taxon>
        <taxon>Dreissena</taxon>
    </lineage>
</organism>
<keyword evidence="7" id="KW-0732">Signal</keyword>
<dbReference type="FunFam" id="2.40.10.10:FF:000036">
    <property type="entry name" value="Trypsin beta"/>
    <property type="match status" value="1"/>
</dbReference>
<protein>
    <recommendedName>
        <fullName evidence="8">Peptidase S1 domain-containing protein</fullName>
    </recommendedName>
</protein>
<feature type="chain" id="PRO_5038406691" description="Peptidase S1 domain-containing protein" evidence="7">
    <location>
        <begin position="16"/>
        <end position="268"/>
    </location>
</feature>
<name>A0A9D3YQ52_DREPO</name>
<keyword evidence="4 6" id="KW-0720">Serine protease</keyword>
<dbReference type="PANTHER" id="PTHR24276">
    <property type="entry name" value="POLYSERASE-RELATED"/>
    <property type="match status" value="1"/>
</dbReference>
<dbReference type="InterPro" id="IPR043504">
    <property type="entry name" value="Peptidase_S1_PA_chymotrypsin"/>
</dbReference>
<keyword evidence="5" id="KW-1015">Disulfide bond</keyword>
<comment type="caution">
    <text evidence="9">The sequence shown here is derived from an EMBL/GenBank/DDBJ whole genome shotgun (WGS) entry which is preliminary data.</text>
</comment>
<evidence type="ECO:0000259" key="8">
    <source>
        <dbReference type="PROSITE" id="PS50240"/>
    </source>
</evidence>
<dbReference type="CDD" id="cd00190">
    <property type="entry name" value="Tryp_SPc"/>
    <property type="match status" value="1"/>
</dbReference>
<dbReference type="PROSITE" id="PS00134">
    <property type="entry name" value="TRYPSIN_HIS"/>
    <property type="match status" value="1"/>
</dbReference>
<dbReference type="PANTHER" id="PTHR24276:SF98">
    <property type="entry name" value="FI18310P1-RELATED"/>
    <property type="match status" value="1"/>
</dbReference>
<dbReference type="GO" id="GO:0006508">
    <property type="term" value="P:proteolysis"/>
    <property type="evidence" value="ECO:0007669"/>
    <property type="project" value="UniProtKB-KW"/>
</dbReference>
<feature type="signal peptide" evidence="7">
    <location>
        <begin position="1"/>
        <end position="15"/>
    </location>
</feature>
<evidence type="ECO:0000256" key="2">
    <source>
        <dbReference type="ARBA" id="ARBA00022670"/>
    </source>
</evidence>
<dbReference type="Proteomes" id="UP000828390">
    <property type="component" value="Unassembled WGS sequence"/>
</dbReference>
<feature type="domain" description="Peptidase S1" evidence="8">
    <location>
        <begin position="29"/>
        <end position="265"/>
    </location>
</feature>
<evidence type="ECO:0000256" key="6">
    <source>
        <dbReference type="RuleBase" id="RU363034"/>
    </source>
</evidence>
<dbReference type="InterPro" id="IPR009003">
    <property type="entry name" value="Peptidase_S1_PA"/>
</dbReference>
<gene>
    <name evidence="9" type="ORF">DPMN_079774</name>
</gene>
<dbReference type="FunFam" id="2.40.10.10:FF:000068">
    <property type="entry name" value="transmembrane protease serine 2"/>
    <property type="match status" value="1"/>
</dbReference>
<keyword evidence="10" id="KW-1185">Reference proteome</keyword>
<evidence type="ECO:0000256" key="1">
    <source>
        <dbReference type="ARBA" id="ARBA00007664"/>
    </source>
</evidence>
<reference evidence="9" key="2">
    <citation type="submission" date="2020-11" db="EMBL/GenBank/DDBJ databases">
        <authorList>
            <person name="McCartney M.A."/>
            <person name="Auch B."/>
            <person name="Kono T."/>
            <person name="Mallez S."/>
            <person name="Becker A."/>
            <person name="Gohl D.M."/>
            <person name="Silverstein K.A.T."/>
            <person name="Koren S."/>
            <person name="Bechman K.B."/>
            <person name="Herman A."/>
            <person name="Abrahante J.E."/>
            <person name="Garbe J."/>
        </authorList>
    </citation>
    <scope>NUCLEOTIDE SEQUENCE</scope>
    <source>
        <strain evidence="9">Duluth1</strain>
        <tissue evidence="9">Whole animal</tissue>
    </source>
</reference>
<dbReference type="AlphaFoldDB" id="A0A9D3YQ52"/>
<dbReference type="PROSITE" id="PS00135">
    <property type="entry name" value="TRYPSIN_SER"/>
    <property type="match status" value="1"/>
</dbReference>
<dbReference type="SUPFAM" id="SSF50494">
    <property type="entry name" value="Trypsin-like serine proteases"/>
    <property type="match status" value="1"/>
</dbReference>
<accession>A0A9D3YQ52</accession>
<evidence type="ECO:0000256" key="3">
    <source>
        <dbReference type="ARBA" id="ARBA00022801"/>
    </source>
</evidence>
<proteinExistence type="inferred from homology"/>
<dbReference type="PROSITE" id="PS50240">
    <property type="entry name" value="TRYPSIN_DOM"/>
    <property type="match status" value="1"/>
</dbReference>
<dbReference type="GO" id="GO:0004252">
    <property type="term" value="F:serine-type endopeptidase activity"/>
    <property type="evidence" value="ECO:0007669"/>
    <property type="project" value="InterPro"/>
</dbReference>
<dbReference type="InterPro" id="IPR001314">
    <property type="entry name" value="Peptidase_S1A"/>
</dbReference>
<sequence>MMLALLCYVFAVASALNYLEDPNKISSRIINGAEATPGEFPHQVTLLRNGYHMCGGSVISNEWILTAAHCVEGQTASNLAIVANLHSFSNPGSSYHYFYISQIIMHPQYGVGSGAYPNDIALIRLNKVSTPVDISAMAIPIAKDLNDKFANAQCVISGWGVTESGSGSNVLLKADVRAYPHTECRTAWGTNNIVESAHLCVKGESTAAGSGSCNGDSGGPLVCKNVLAGVTSWGRSGCHVGGTVTHPSVYARVSTYASWIATTCGGCV</sequence>
<dbReference type="Pfam" id="PF00089">
    <property type="entry name" value="Trypsin"/>
    <property type="match status" value="1"/>
</dbReference>
<comment type="similarity">
    <text evidence="1">Belongs to the peptidase S1 family.</text>
</comment>
<evidence type="ECO:0000256" key="4">
    <source>
        <dbReference type="ARBA" id="ARBA00022825"/>
    </source>
</evidence>
<dbReference type="InterPro" id="IPR033116">
    <property type="entry name" value="TRYPSIN_SER"/>
</dbReference>
<keyword evidence="3 6" id="KW-0378">Hydrolase</keyword>
<dbReference type="Gene3D" id="2.40.10.10">
    <property type="entry name" value="Trypsin-like serine proteases"/>
    <property type="match status" value="1"/>
</dbReference>
<keyword evidence="2 6" id="KW-0645">Protease</keyword>
<dbReference type="OrthoDB" id="6267810at2759"/>
<dbReference type="InterPro" id="IPR018114">
    <property type="entry name" value="TRYPSIN_HIS"/>
</dbReference>
<dbReference type="InterPro" id="IPR001254">
    <property type="entry name" value="Trypsin_dom"/>
</dbReference>
<dbReference type="PRINTS" id="PR00722">
    <property type="entry name" value="CHYMOTRYPSIN"/>
</dbReference>
<dbReference type="InterPro" id="IPR050430">
    <property type="entry name" value="Peptidase_S1"/>
</dbReference>
<evidence type="ECO:0000256" key="7">
    <source>
        <dbReference type="SAM" id="SignalP"/>
    </source>
</evidence>
<dbReference type="SMART" id="SM00020">
    <property type="entry name" value="Tryp_SPc"/>
    <property type="match status" value="1"/>
</dbReference>
<reference evidence="9" key="1">
    <citation type="journal article" date="2019" name="bioRxiv">
        <title>The Genome of the Zebra Mussel, Dreissena polymorpha: A Resource for Invasive Species Research.</title>
        <authorList>
            <person name="McCartney M.A."/>
            <person name="Auch B."/>
            <person name="Kono T."/>
            <person name="Mallez S."/>
            <person name="Zhang Y."/>
            <person name="Obille A."/>
            <person name="Becker A."/>
            <person name="Abrahante J.E."/>
            <person name="Garbe J."/>
            <person name="Badalamenti J.P."/>
            <person name="Herman A."/>
            <person name="Mangelson H."/>
            <person name="Liachko I."/>
            <person name="Sullivan S."/>
            <person name="Sone E.D."/>
            <person name="Koren S."/>
            <person name="Silverstein K.A.T."/>
            <person name="Beckman K.B."/>
            <person name="Gohl D.M."/>
        </authorList>
    </citation>
    <scope>NUCLEOTIDE SEQUENCE</scope>
    <source>
        <strain evidence="9">Duluth1</strain>
        <tissue evidence="9">Whole animal</tissue>
    </source>
</reference>
<evidence type="ECO:0000313" key="10">
    <source>
        <dbReference type="Proteomes" id="UP000828390"/>
    </source>
</evidence>
<dbReference type="EMBL" id="JAIWYP010000015">
    <property type="protein sequence ID" value="KAH3704712.1"/>
    <property type="molecule type" value="Genomic_DNA"/>
</dbReference>